<dbReference type="EMBL" id="MTYI01000016">
    <property type="protein sequence ID" value="PNP59192.1"/>
    <property type="molecule type" value="Genomic_DNA"/>
</dbReference>
<evidence type="ECO:0000313" key="5">
    <source>
        <dbReference type="EMBL" id="PNP59192.1"/>
    </source>
</evidence>
<dbReference type="AlphaFoldDB" id="A0A2K0UN58"/>
<dbReference type="GO" id="GO:0016020">
    <property type="term" value="C:membrane"/>
    <property type="evidence" value="ECO:0007669"/>
    <property type="project" value="UniProtKB-SubCell"/>
</dbReference>
<dbReference type="PANTHER" id="PTHR48022:SF2">
    <property type="entry name" value="PLASTIDIC GLUCOSE TRANSPORTER 4"/>
    <property type="match status" value="1"/>
</dbReference>
<keyword evidence="4" id="KW-0472">Membrane</keyword>
<evidence type="ECO:0000313" key="6">
    <source>
        <dbReference type="Proteomes" id="UP000236290"/>
    </source>
</evidence>
<proteinExistence type="predicted"/>
<evidence type="ECO:0000256" key="1">
    <source>
        <dbReference type="ARBA" id="ARBA00004141"/>
    </source>
</evidence>
<dbReference type="InterPro" id="IPR005828">
    <property type="entry name" value="MFS_sugar_transport-like"/>
</dbReference>
<keyword evidence="3" id="KW-1133">Transmembrane helix</keyword>
<dbReference type="Pfam" id="PF00083">
    <property type="entry name" value="Sugar_tr"/>
    <property type="match status" value="1"/>
</dbReference>
<comment type="subcellular location">
    <subcellularLocation>
        <location evidence="1">Membrane</location>
        <topology evidence="1">Multi-pass membrane protein</topology>
    </subcellularLocation>
</comment>
<dbReference type="InterPro" id="IPR050360">
    <property type="entry name" value="MFS_Sugar_Transporters"/>
</dbReference>
<accession>A0A2K0UN58</accession>
<dbReference type="PANTHER" id="PTHR48022">
    <property type="entry name" value="PLASTIDIC GLUCOSE TRANSPORTER 4"/>
    <property type="match status" value="1"/>
</dbReference>
<organism evidence="5 6">
    <name type="scientific">Trichoderma harzianum</name>
    <name type="common">Hypocrea lixii</name>
    <dbReference type="NCBI Taxonomy" id="5544"/>
    <lineage>
        <taxon>Eukaryota</taxon>
        <taxon>Fungi</taxon>
        <taxon>Dikarya</taxon>
        <taxon>Ascomycota</taxon>
        <taxon>Pezizomycotina</taxon>
        <taxon>Sordariomycetes</taxon>
        <taxon>Hypocreomycetidae</taxon>
        <taxon>Hypocreales</taxon>
        <taxon>Hypocreaceae</taxon>
        <taxon>Trichoderma</taxon>
    </lineage>
</organism>
<evidence type="ECO:0000256" key="4">
    <source>
        <dbReference type="ARBA" id="ARBA00023136"/>
    </source>
</evidence>
<sequence>MKDRIEETVTVLQALKDTDDRETVAAEIAEIKEALLLELNSQKSWTDLFKNDKVKSRRRVIIACIVNLMQDLSGSTPIAYYTTFM</sequence>
<dbReference type="Gene3D" id="1.20.1250.20">
    <property type="entry name" value="MFS general substrate transporter like domains"/>
    <property type="match status" value="1"/>
</dbReference>
<evidence type="ECO:0000256" key="2">
    <source>
        <dbReference type="ARBA" id="ARBA00022692"/>
    </source>
</evidence>
<gene>
    <name evidence="5" type="ORF">THARTR1_01440</name>
</gene>
<dbReference type="Proteomes" id="UP000236290">
    <property type="component" value="Unassembled WGS sequence"/>
</dbReference>
<keyword evidence="2" id="KW-0812">Transmembrane</keyword>
<protein>
    <submittedName>
        <fullName evidence="5">Uncharacterized protein</fullName>
    </submittedName>
</protein>
<reference evidence="5 6" key="1">
    <citation type="submission" date="2017-02" db="EMBL/GenBank/DDBJ databases">
        <title>Genomes of Trichoderma spp. with biocontrol activity.</title>
        <authorList>
            <person name="Gardiner D."/>
            <person name="Kazan K."/>
            <person name="Vos C."/>
            <person name="Harvey P."/>
        </authorList>
    </citation>
    <scope>NUCLEOTIDE SEQUENCE [LARGE SCALE GENOMIC DNA]</scope>
    <source>
        <strain evidence="5 6">Tr1</strain>
    </source>
</reference>
<evidence type="ECO:0000256" key="3">
    <source>
        <dbReference type="ARBA" id="ARBA00022989"/>
    </source>
</evidence>
<name>A0A2K0UN58_TRIHA</name>
<comment type="caution">
    <text evidence="5">The sequence shown here is derived from an EMBL/GenBank/DDBJ whole genome shotgun (WGS) entry which is preliminary data.</text>
</comment>
<dbReference type="GO" id="GO:0005351">
    <property type="term" value="F:carbohydrate:proton symporter activity"/>
    <property type="evidence" value="ECO:0007669"/>
    <property type="project" value="TreeGrafter"/>
</dbReference>
<dbReference type="InterPro" id="IPR036259">
    <property type="entry name" value="MFS_trans_sf"/>
</dbReference>